<evidence type="ECO:0000313" key="2">
    <source>
        <dbReference type="EMBL" id="SDU79532.1"/>
    </source>
</evidence>
<dbReference type="Proteomes" id="UP000183180">
    <property type="component" value="Unassembled WGS sequence"/>
</dbReference>
<accession>A0A1H2LFB5</accession>
<dbReference type="EMBL" id="FNLM01000036">
    <property type="protein sequence ID" value="SDU79532.1"/>
    <property type="molecule type" value="Genomic_DNA"/>
</dbReference>
<reference evidence="2 3" key="1">
    <citation type="submission" date="2016-10" db="EMBL/GenBank/DDBJ databases">
        <authorList>
            <person name="de Groot N.N."/>
        </authorList>
    </citation>
    <scope>NUCLEOTIDE SEQUENCE [LARGE SCALE GENOMIC DNA]</scope>
    <source>
        <strain evidence="2 3">DSM 44215</strain>
    </source>
</reference>
<dbReference type="AlphaFoldDB" id="A0A1H2LFB5"/>
<feature type="region of interest" description="Disordered" evidence="1">
    <location>
        <begin position="151"/>
        <end position="179"/>
    </location>
</feature>
<dbReference type="STRING" id="158898.SAMN04488548_136231"/>
<proteinExistence type="predicted"/>
<sequence length="202" mass="22233">MPLDQDPSASERAELTRLRADLAGKARDIAFLKRVSAYSAAASSVSRLELIAAECANDDVTKIVALRGVSRPGYYAWAHRQRRRAESTPRQLRRRDLEVKILAHGQAPRRIYGSPRVTADLHAEGVAVPENTVAKIIQANCVHLFREPQSAWTSPDPCPQSSRLGLDPGTDRKRSTPLLGRSVIPVPGAALRLERLWSSVSQ</sequence>
<evidence type="ECO:0000256" key="1">
    <source>
        <dbReference type="SAM" id="MobiDB-lite"/>
    </source>
</evidence>
<protein>
    <recommendedName>
        <fullName evidence="4">HTH-like domain-containing protein</fullName>
    </recommendedName>
</protein>
<evidence type="ECO:0008006" key="4">
    <source>
        <dbReference type="Google" id="ProtNLM"/>
    </source>
</evidence>
<evidence type="ECO:0000313" key="3">
    <source>
        <dbReference type="Proteomes" id="UP000183180"/>
    </source>
</evidence>
<gene>
    <name evidence="2" type="ORF">SAMN04488548_136231</name>
</gene>
<organism evidence="2 3">
    <name type="scientific">Gordonia westfalica</name>
    <dbReference type="NCBI Taxonomy" id="158898"/>
    <lineage>
        <taxon>Bacteria</taxon>
        <taxon>Bacillati</taxon>
        <taxon>Actinomycetota</taxon>
        <taxon>Actinomycetes</taxon>
        <taxon>Mycobacteriales</taxon>
        <taxon>Gordoniaceae</taxon>
        <taxon>Gordonia</taxon>
    </lineage>
</organism>
<name>A0A1H2LFB5_9ACTN</name>